<feature type="domain" description="SH3b" evidence="5">
    <location>
        <begin position="38"/>
        <end position="101"/>
    </location>
</feature>
<dbReference type="GO" id="GO:0009253">
    <property type="term" value="P:peptidoglycan catabolic process"/>
    <property type="evidence" value="ECO:0007669"/>
    <property type="project" value="InterPro"/>
</dbReference>
<protein>
    <recommendedName>
        <fullName evidence="5">SH3b domain-containing protein</fullName>
    </recommendedName>
</protein>
<dbReference type="PANTHER" id="PTHR30404">
    <property type="entry name" value="N-ACETYLMURAMOYL-L-ALANINE AMIDASE"/>
    <property type="match status" value="1"/>
</dbReference>
<dbReference type="PIRSF" id="PIRSF037846">
    <property type="entry name" value="Autolysin_YrvJ_prd"/>
    <property type="match status" value="1"/>
</dbReference>
<proteinExistence type="predicted"/>
<dbReference type="GO" id="GO:0071555">
    <property type="term" value="P:cell wall organization"/>
    <property type="evidence" value="ECO:0007669"/>
    <property type="project" value="UniProtKB-KW"/>
</dbReference>
<sequence length="390" mass="42463">MITTKLKNFGLAKLLIGLSVIAIPFVEMDQDAYANPSPAKVTVTATNLNVRESPGISGKVMGLVHKGDTFVVMKKKNNWDQIKLANNQMGWISHAYTAPPKHVGATVNADFLNVRTGPGVSNPVIGKLDWGAQITVQAEQAGWAKIVSSSGIKGWVNEYYITKHEPNKFHTQAVSKPPTSKNTTDHDKKSSAPARVSPKTTTAKTTIQGPLSGKTIVLDPGHGGVDIGTTSIDGTHEKKLTLETAKAVEQKLKNAGAHVIMTRTNDTYISLPERSNISNQNGADAFISFHYNWIKDPSVNGMTDFYYQKSRDNELASHILKEVAKTTKLENVGTRFNNLSVLRNNSQPSTLIELGFLSNKQDDAVVEGSAFNENVAQGIYLGLLNYFSKK</sequence>
<dbReference type="RefSeq" id="WP_133332998.1">
    <property type="nucleotide sequence ID" value="NZ_SMYO01000002.1"/>
</dbReference>
<dbReference type="SMART" id="SM00646">
    <property type="entry name" value="Ami_3"/>
    <property type="match status" value="1"/>
</dbReference>
<evidence type="ECO:0000256" key="4">
    <source>
        <dbReference type="SAM" id="SignalP"/>
    </source>
</evidence>
<dbReference type="Pfam" id="PF08239">
    <property type="entry name" value="SH3_3"/>
    <property type="match status" value="2"/>
</dbReference>
<gene>
    <name evidence="6" type="ORF">E2K98_04095</name>
</gene>
<feature type="domain" description="SH3b" evidence="5">
    <location>
        <begin position="102"/>
        <end position="165"/>
    </location>
</feature>
<evidence type="ECO:0000313" key="6">
    <source>
        <dbReference type="EMBL" id="TDK64058.1"/>
    </source>
</evidence>
<dbReference type="InterPro" id="IPR002508">
    <property type="entry name" value="MurNAc-LAA_cat"/>
</dbReference>
<feature type="compositionally biased region" description="Polar residues" evidence="3">
    <location>
        <begin position="170"/>
        <end position="182"/>
    </location>
</feature>
<feature type="region of interest" description="Disordered" evidence="3">
    <location>
        <begin position="170"/>
        <end position="215"/>
    </location>
</feature>
<dbReference type="EMBL" id="SMYO01000002">
    <property type="protein sequence ID" value="TDK64058.1"/>
    <property type="molecule type" value="Genomic_DNA"/>
</dbReference>
<keyword evidence="2" id="KW-0961">Cell wall biogenesis/degradation</keyword>
<dbReference type="PROSITE" id="PS51781">
    <property type="entry name" value="SH3B"/>
    <property type="match status" value="2"/>
</dbReference>
<name>A0A4R5VZP0_9BACI</name>
<evidence type="ECO:0000256" key="1">
    <source>
        <dbReference type="ARBA" id="ARBA00022801"/>
    </source>
</evidence>
<dbReference type="Gene3D" id="2.30.30.40">
    <property type="entry name" value="SH3 Domains"/>
    <property type="match status" value="2"/>
</dbReference>
<dbReference type="InterPro" id="IPR017293">
    <property type="entry name" value="N-acetylmuramoyl-L-ala_amidase"/>
</dbReference>
<dbReference type="InterPro" id="IPR003646">
    <property type="entry name" value="SH3-like_bac-type"/>
</dbReference>
<dbReference type="Gene3D" id="3.40.630.40">
    <property type="entry name" value="Zn-dependent exopeptidases"/>
    <property type="match status" value="1"/>
</dbReference>
<keyword evidence="1" id="KW-0378">Hydrolase</keyword>
<dbReference type="GO" id="GO:0030288">
    <property type="term" value="C:outer membrane-bounded periplasmic space"/>
    <property type="evidence" value="ECO:0007669"/>
    <property type="project" value="TreeGrafter"/>
</dbReference>
<dbReference type="AlphaFoldDB" id="A0A4R5VZP0"/>
<dbReference type="SMART" id="SM00287">
    <property type="entry name" value="SH3b"/>
    <property type="match status" value="2"/>
</dbReference>
<evidence type="ECO:0000256" key="2">
    <source>
        <dbReference type="ARBA" id="ARBA00023316"/>
    </source>
</evidence>
<dbReference type="InterPro" id="IPR050695">
    <property type="entry name" value="N-acetylmuramoyl_amidase_3"/>
</dbReference>
<dbReference type="GO" id="GO:0008745">
    <property type="term" value="F:N-acetylmuramoyl-L-alanine amidase activity"/>
    <property type="evidence" value="ECO:0007669"/>
    <property type="project" value="InterPro"/>
</dbReference>
<feature type="chain" id="PRO_5039477784" description="SH3b domain-containing protein" evidence="4">
    <location>
        <begin position="23"/>
        <end position="390"/>
    </location>
</feature>
<accession>A0A4R5VZP0</accession>
<feature type="signal peptide" evidence="4">
    <location>
        <begin position="1"/>
        <end position="22"/>
    </location>
</feature>
<evidence type="ECO:0000256" key="3">
    <source>
        <dbReference type="SAM" id="MobiDB-lite"/>
    </source>
</evidence>
<dbReference type="Pfam" id="PF01520">
    <property type="entry name" value="Amidase_3"/>
    <property type="match status" value="1"/>
</dbReference>
<evidence type="ECO:0000313" key="7">
    <source>
        <dbReference type="Proteomes" id="UP000295132"/>
    </source>
</evidence>
<organism evidence="6 7">
    <name type="scientific">Bacillus salipaludis</name>
    <dbReference type="NCBI Taxonomy" id="2547811"/>
    <lineage>
        <taxon>Bacteria</taxon>
        <taxon>Bacillati</taxon>
        <taxon>Bacillota</taxon>
        <taxon>Bacilli</taxon>
        <taxon>Bacillales</taxon>
        <taxon>Bacillaceae</taxon>
        <taxon>Bacillus</taxon>
    </lineage>
</organism>
<feature type="compositionally biased region" description="Polar residues" evidence="3">
    <location>
        <begin position="198"/>
        <end position="209"/>
    </location>
</feature>
<dbReference type="Proteomes" id="UP000295132">
    <property type="component" value="Unassembled WGS sequence"/>
</dbReference>
<keyword evidence="4" id="KW-0732">Signal</keyword>
<dbReference type="PANTHER" id="PTHR30404:SF0">
    <property type="entry name" value="N-ACETYLMURAMOYL-L-ALANINE AMIDASE AMIC"/>
    <property type="match status" value="1"/>
</dbReference>
<comment type="caution">
    <text evidence="6">The sequence shown here is derived from an EMBL/GenBank/DDBJ whole genome shotgun (WGS) entry which is preliminary data.</text>
</comment>
<evidence type="ECO:0000259" key="5">
    <source>
        <dbReference type="PROSITE" id="PS51781"/>
    </source>
</evidence>
<dbReference type="SUPFAM" id="SSF53187">
    <property type="entry name" value="Zn-dependent exopeptidases"/>
    <property type="match status" value="1"/>
</dbReference>
<dbReference type="CDD" id="cd02696">
    <property type="entry name" value="MurNAc-LAA"/>
    <property type="match status" value="1"/>
</dbReference>
<reference evidence="6 7" key="1">
    <citation type="submission" date="2019-03" db="EMBL/GenBank/DDBJ databases">
        <title>Bacillus niacini sp. nov. a Nicotinate-Metabolizing Mesophile Isolated from Soil.</title>
        <authorList>
            <person name="Zhang G."/>
        </authorList>
    </citation>
    <scope>NUCLEOTIDE SEQUENCE [LARGE SCALE GENOMIC DNA]</scope>
    <source>
        <strain evidence="6 7">WN066</strain>
    </source>
</reference>